<gene>
    <name evidence="1" type="ORF">UFOVP448_11</name>
</gene>
<name>A0A6J5MBS7_9CAUD</name>
<accession>A0A6J5MBS7</accession>
<evidence type="ECO:0000313" key="1">
    <source>
        <dbReference type="EMBL" id="CAB4142466.1"/>
    </source>
</evidence>
<protein>
    <submittedName>
        <fullName evidence="1">Uncharacterized protein</fullName>
    </submittedName>
</protein>
<organism evidence="1">
    <name type="scientific">uncultured Caudovirales phage</name>
    <dbReference type="NCBI Taxonomy" id="2100421"/>
    <lineage>
        <taxon>Viruses</taxon>
        <taxon>Duplodnaviria</taxon>
        <taxon>Heunggongvirae</taxon>
        <taxon>Uroviricota</taxon>
        <taxon>Caudoviricetes</taxon>
        <taxon>Peduoviridae</taxon>
        <taxon>Maltschvirus</taxon>
        <taxon>Maltschvirus maltsch</taxon>
    </lineage>
</organism>
<dbReference type="EMBL" id="LR796422">
    <property type="protein sequence ID" value="CAB4142466.1"/>
    <property type="molecule type" value="Genomic_DNA"/>
</dbReference>
<reference evidence="1" key="1">
    <citation type="submission" date="2020-04" db="EMBL/GenBank/DDBJ databases">
        <authorList>
            <person name="Chiriac C."/>
            <person name="Salcher M."/>
            <person name="Ghai R."/>
            <person name="Kavagutti S V."/>
        </authorList>
    </citation>
    <scope>NUCLEOTIDE SEQUENCE</scope>
</reference>
<proteinExistence type="predicted"/>
<sequence>MTVSTNDQDTAITSSRKLFLITPHATNPLDQPTWKGIHVGATEGNIAGYTYDDPDTLITIPVAARTHYPYVFSRIIASGTTATTLHGCY</sequence>